<dbReference type="EMBL" id="KN818297">
    <property type="protein sequence ID" value="KIL60509.1"/>
    <property type="molecule type" value="Genomic_DNA"/>
</dbReference>
<dbReference type="AlphaFoldDB" id="A0A0C2T234"/>
<accession>A0A0C2T234</accession>
<feature type="transmembrane region" description="Helical" evidence="1">
    <location>
        <begin position="88"/>
        <end position="121"/>
    </location>
</feature>
<evidence type="ECO:0000313" key="3">
    <source>
        <dbReference type="Proteomes" id="UP000054549"/>
    </source>
</evidence>
<keyword evidence="1" id="KW-1133">Transmembrane helix</keyword>
<name>A0A0C2T234_AMAMK</name>
<dbReference type="InParanoid" id="A0A0C2T234"/>
<proteinExistence type="predicted"/>
<evidence type="ECO:0000256" key="1">
    <source>
        <dbReference type="SAM" id="Phobius"/>
    </source>
</evidence>
<sequence length="174" mass="19593">MPVTEYLLVDPDEPYDWGAAFREIGRNVQEGLDAIWAFLHSVVQFLMQLPELIINALGDIDFDKVKHDVDNGVHQGIQFLIEHERLVAAAFFVLSLILGFPIGFIISIIFFIPQLIFLGILRCIGFRRKGVERALRLVTNRGITVHIPLPTANLPHTNRARPLVPYPEASEISG</sequence>
<dbReference type="Proteomes" id="UP000054549">
    <property type="component" value="Unassembled WGS sequence"/>
</dbReference>
<protein>
    <submittedName>
        <fullName evidence="2">Uncharacterized protein</fullName>
    </submittedName>
</protein>
<organism evidence="2 3">
    <name type="scientific">Amanita muscaria (strain Koide BX008)</name>
    <dbReference type="NCBI Taxonomy" id="946122"/>
    <lineage>
        <taxon>Eukaryota</taxon>
        <taxon>Fungi</taxon>
        <taxon>Dikarya</taxon>
        <taxon>Basidiomycota</taxon>
        <taxon>Agaricomycotina</taxon>
        <taxon>Agaricomycetes</taxon>
        <taxon>Agaricomycetidae</taxon>
        <taxon>Agaricales</taxon>
        <taxon>Pluteineae</taxon>
        <taxon>Amanitaceae</taxon>
        <taxon>Amanita</taxon>
    </lineage>
</organism>
<reference evidence="2 3" key="1">
    <citation type="submission" date="2014-04" db="EMBL/GenBank/DDBJ databases">
        <title>Evolutionary Origins and Diversification of the Mycorrhizal Mutualists.</title>
        <authorList>
            <consortium name="DOE Joint Genome Institute"/>
            <consortium name="Mycorrhizal Genomics Consortium"/>
            <person name="Kohler A."/>
            <person name="Kuo A."/>
            <person name="Nagy L.G."/>
            <person name="Floudas D."/>
            <person name="Copeland A."/>
            <person name="Barry K.W."/>
            <person name="Cichocki N."/>
            <person name="Veneault-Fourrey C."/>
            <person name="LaButti K."/>
            <person name="Lindquist E.A."/>
            <person name="Lipzen A."/>
            <person name="Lundell T."/>
            <person name="Morin E."/>
            <person name="Murat C."/>
            <person name="Riley R."/>
            <person name="Ohm R."/>
            <person name="Sun H."/>
            <person name="Tunlid A."/>
            <person name="Henrissat B."/>
            <person name="Grigoriev I.V."/>
            <person name="Hibbett D.S."/>
            <person name="Martin F."/>
        </authorList>
    </citation>
    <scope>NUCLEOTIDE SEQUENCE [LARGE SCALE GENOMIC DNA]</scope>
    <source>
        <strain evidence="2 3">Koide BX008</strain>
    </source>
</reference>
<keyword evidence="1" id="KW-0812">Transmembrane</keyword>
<gene>
    <name evidence="2" type="ORF">M378DRAFT_26473</name>
</gene>
<keyword evidence="1" id="KW-0472">Membrane</keyword>
<dbReference type="HOGENOM" id="CLU_1539630_0_0_1"/>
<evidence type="ECO:0000313" key="2">
    <source>
        <dbReference type="EMBL" id="KIL60509.1"/>
    </source>
</evidence>
<keyword evidence="3" id="KW-1185">Reference proteome</keyword>